<name>A0AA96WEH9_9CYAN</name>
<dbReference type="EMBL" id="CP053586">
    <property type="protein sequence ID" value="WNZ23090.1"/>
    <property type="molecule type" value="Genomic_DNA"/>
</dbReference>
<organism evidence="1">
    <name type="scientific">Leptolyngbya sp. NK1-12</name>
    <dbReference type="NCBI Taxonomy" id="2547451"/>
    <lineage>
        <taxon>Bacteria</taxon>
        <taxon>Bacillati</taxon>
        <taxon>Cyanobacteriota</taxon>
        <taxon>Cyanophyceae</taxon>
        <taxon>Leptolyngbyales</taxon>
        <taxon>Leptolyngbyaceae</taxon>
        <taxon>Leptolyngbya group</taxon>
        <taxon>Leptolyngbya</taxon>
    </lineage>
</organism>
<proteinExistence type="predicted"/>
<gene>
    <name evidence="1" type="ORF">HJG54_09605</name>
</gene>
<reference evidence="1" key="1">
    <citation type="submission" date="2020-05" db="EMBL/GenBank/DDBJ databases">
        <authorList>
            <person name="Zhu T."/>
            <person name="Keshari N."/>
            <person name="Lu X."/>
        </authorList>
    </citation>
    <scope>NUCLEOTIDE SEQUENCE</scope>
    <source>
        <strain evidence="1">NK1-12</strain>
    </source>
</reference>
<dbReference type="AlphaFoldDB" id="A0AA96WEH9"/>
<protein>
    <submittedName>
        <fullName evidence="1">Uncharacterized protein</fullName>
    </submittedName>
</protein>
<accession>A0AA96WEH9</accession>
<evidence type="ECO:0000313" key="1">
    <source>
        <dbReference type="EMBL" id="WNZ23090.1"/>
    </source>
</evidence>
<sequence>MGRNFTRLGVINLGNVTRKALEEQGWDQKTFMQKLAEQGHISNEWSISRFLNGKTDKPDGTMIMTLADLEICRNPATGQPYSFRELMLIACEELDPQTGQPFSS</sequence>
<dbReference type="RefSeq" id="WP_316434667.1">
    <property type="nucleotide sequence ID" value="NZ_CP053586.1"/>
</dbReference>